<reference evidence="2 3" key="2">
    <citation type="journal article" date="2013" name="Proc. Natl. Acad. Sci. U.S.A.">
        <title>Twelve previously unknown phage genera are ubiquitous in global oceans.</title>
        <authorList>
            <person name="Holmfeldt K."/>
            <person name="Solonenko N."/>
            <person name="Shah M."/>
            <person name="Corrier K."/>
            <person name="Riemann L."/>
            <person name="Verberkmoes N.C."/>
            <person name="Sullivan M.B."/>
        </authorList>
    </citation>
    <scope>NUCLEOTIDE SEQUENCE [LARGE SCALE GENOMIC DNA]</scope>
    <source>
        <strain evidence="2">PhiST</strain>
    </source>
</reference>
<dbReference type="GO" id="GO:0004527">
    <property type="term" value="F:exonuclease activity"/>
    <property type="evidence" value="ECO:0007669"/>
    <property type="project" value="UniProtKB-KW"/>
</dbReference>
<dbReference type="EMBL" id="HQ634192">
    <property type="protein sequence ID" value="AGH56770.1"/>
    <property type="molecule type" value="Genomic_DNA"/>
</dbReference>
<organism evidence="1 4">
    <name type="scientific">Cellulophaga phage phiST</name>
    <dbReference type="NCBI Taxonomy" id="756282"/>
    <lineage>
        <taxon>Viruses</taxon>
        <taxon>Duplodnaviria</taxon>
        <taxon>Heunggongvirae</taxon>
        <taxon>Uroviricota</taxon>
        <taxon>Caudoviricetes</taxon>
        <taxon>Cbastvirus</taxon>
        <taxon>Cbastvirus ST</taxon>
    </lineage>
</organism>
<dbReference type="InterPro" id="IPR012337">
    <property type="entry name" value="RNaseH-like_sf"/>
</dbReference>
<proteinExistence type="predicted"/>
<evidence type="ECO:0000313" key="2">
    <source>
        <dbReference type="EMBL" id="AGO47174.1"/>
    </source>
</evidence>
<keyword evidence="2" id="KW-0378">Hydrolase</keyword>
<keyword evidence="4" id="KW-1185">Reference proteome</keyword>
<gene>
    <name evidence="1" type="ORF">CGPG_00072</name>
    <name evidence="2" type="ORF">PhiST_gp035</name>
</gene>
<dbReference type="InterPro" id="IPR036397">
    <property type="entry name" value="RNaseH_sf"/>
</dbReference>
<dbReference type="RefSeq" id="YP_007673453.1">
    <property type="nucleotide sequence ID" value="NC_020842.1"/>
</dbReference>
<protein>
    <submittedName>
        <fullName evidence="2">DEDDh exonuclease</fullName>
    </submittedName>
</protein>
<reference evidence="1 4" key="1">
    <citation type="submission" date="2010-11" db="EMBL/GenBank/DDBJ databases">
        <title>The Genome Sequence of Cellulophaga phage phiST.</title>
        <authorList>
            <consortium name="The Broad Institute Genome Sequencing Platform"/>
            <person name="Henn M.R."/>
            <person name="Reimann L."/>
            <person name="Holmfelt K."/>
            <person name="Levin J."/>
            <person name="Malboeuf C."/>
            <person name="Casali M."/>
            <person name="Russ C."/>
            <person name="Lennon N."/>
            <person name="Chapman S.B."/>
            <person name="Erlich R."/>
            <person name="Young S.K."/>
            <person name="Yandava C."/>
            <person name="Zeng Q."/>
            <person name="Alvarado L."/>
            <person name="Anderson S."/>
            <person name="Berlin A."/>
            <person name="Chen Z."/>
            <person name="Freedman E."/>
            <person name="Gellesch M."/>
            <person name="Goldberg J."/>
            <person name="Green L."/>
            <person name="Griggs A."/>
            <person name="Gujja S."/>
            <person name="Heilman E.R."/>
            <person name="Heiman D."/>
            <person name="Hollinger A."/>
            <person name="Howarth C."/>
            <person name="Larson L."/>
            <person name="Mehta T."/>
            <person name="Pearson M."/>
            <person name="Roberts A."/>
            <person name="Ryan E."/>
            <person name="Saif S."/>
            <person name="Shea T."/>
            <person name="Shenoy N."/>
            <person name="Sisk P."/>
            <person name="Stolte C."/>
            <person name="Sykes S."/>
            <person name="White J."/>
            <person name="Haas B."/>
            <person name="Nusbaum C."/>
            <person name="Birren B."/>
        </authorList>
    </citation>
    <scope>NUCLEOTIDE SEQUENCE [LARGE SCALE GENOMIC DNA]</scope>
    <source>
        <strain evidence="4">phiST</strain>
        <strain evidence="1">PhiST</strain>
    </source>
</reference>
<dbReference type="EMBL" id="KC821604">
    <property type="protein sequence ID" value="AGO47174.1"/>
    <property type="molecule type" value="Genomic_DNA"/>
</dbReference>
<dbReference type="Proteomes" id="UP000014729">
    <property type="component" value="Segment"/>
</dbReference>
<accession>M4SNB2</accession>
<sequence length="307" mass="35525">MQSPYSKIIVYDLETGGLNYRINPITEIAMVCIDLETLSIIDQMSVMFRPQLDLSFLDESPSKEAKDIFKCLKTKDLDSGLNIINYKGEKLTLKTLQILIDDLEKLNTFLLKRSKIISWEDFLEIKKDEQLCDVISIVFDKCYNPQALDVTHIAIKDLLEGEDPSICFEKINDFIKKHTDRNNKPIFSGHNIGSLPRRIIKGKEKGPDGFDNPFMEKLFDFYKEDFFEVANDLFLDTLKMARLRWFSLANYSLGTCANELGLSLKEAHRALPDTIANAKFLIKMLKNLRGEGSEKKDYKREKYNFQF</sequence>
<name>M4SNB2_9CAUD</name>
<evidence type="ECO:0000313" key="3">
    <source>
        <dbReference type="Proteomes" id="UP000014729"/>
    </source>
</evidence>
<keyword evidence="2" id="KW-0540">Nuclease</keyword>
<dbReference type="GeneID" id="15009970"/>
<dbReference type="Gene3D" id="3.30.420.10">
    <property type="entry name" value="Ribonuclease H-like superfamily/Ribonuclease H"/>
    <property type="match status" value="2"/>
</dbReference>
<dbReference type="KEGG" id="vg:15009970"/>
<dbReference type="Proteomes" id="UP000203074">
    <property type="component" value="Segment"/>
</dbReference>
<keyword evidence="2" id="KW-0269">Exonuclease</keyword>
<evidence type="ECO:0000313" key="1">
    <source>
        <dbReference type="EMBL" id="AGH56770.1"/>
    </source>
</evidence>
<evidence type="ECO:0000313" key="4">
    <source>
        <dbReference type="Proteomes" id="UP000203074"/>
    </source>
</evidence>
<dbReference type="SUPFAM" id="SSF53098">
    <property type="entry name" value="Ribonuclease H-like"/>
    <property type="match status" value="2"/>
</dbReference>
<dbReference type="GO" id="GO:0003676">
    <property type="term" value="F:nucleic acid binding"/>
    <property type="evidence" value="ECO:0007669"/>
    <property type="project" value="InterPro"/>
</dbReference>
<reference evidence="3" key="3">
    <citation type="submission" date="2013-03" db="EMBL/GenBank/DDBJ databases">
        <title>The Cellulophaga phages: a novel, diverse, and globally ubiquitous model system.</title>
        <authorList>
            <person name="Holmfeldt K."/>
            <person name="Solonenko N."/>
            <person name="Shah M."/>
            <person name="Corrier K."/>
            <person name="Riemann L."/>
            <person name="VerBerkmoes N.C."/>
            <person name="Sullivan M.B."/>
        </authorList>
    </citation>
    <scope>NUCLEOTIDE SEQUENCE [LARGE SCALE GENOMIC DNA]</scope>
</reference>